<accession>A0A5C2S2K6</accession>
<reference evidence="2" key="1">
    <citation type="journal article" date="2018" name="Genome Biol. Evol.">
        <title>Genomics and development of Lentinus tigrinus, a white-rot wood-decaying mushroom with dimorphic fruiting bodies.</title>
        <authorList>
            <person name="Wu B."/>
            <person name="Xu Z."/>
            <person name="Knudson A."/>
            <person name="Carlson A."/>
            <person name="Chen N."/>
            <person name="Kovaka S."/>
            <person name="LaButti K."/>
            <person name="Lipzen A."/>
            <person name="Pennachio C."/>
            <person name="Riley R."/>
            <person name="Schakwitz W."/>
            <person name="Umezawa K."/>
            <person name="Ohm R.A."/>
            <person name="Grigoriev I.V."/>
            <person name="Nagy L.G."/>
            <person name="Gibbons J."/>
            <person name="Hibbett D."/>
        </authorList>
    </citation>
    <scope>NUCLEOTIDE SEQUENCE [LARGE SCALE GENOMIC DNA]</scope>
    <source>
        <strain evidence="2">ALCF2SS1-6</strain>
    </source>
</reference>
<dbReference type="EMBL" id="ML122279">
    <property type="protein sequence ID" value="RPD57793.1"/>
    <property type="molecule type" value="Genomic_DNA"/>
</dbReference>
<proteinExistence type="predicted"/>
<dbReference type="STRING" id="1328759.A0A5C2S2K6"/>
<name>A0A5C2S2K6_9APHY</name>
<dbReference type="AlphaFoldDB" id="A0A5C2S2K6"/>
<gene>
    <name evidence="2" type="ORF">L227DRAFT_655343</name>
</gene>
<organism evidence="2 3">
    <name type="scientific">Lentinus tigrinus ALCF2SS1-6</name>
    <dbReference type="NCBI Taxonomy" id="1328759"/>
    <lineage>
        <taxon>Eukaryota</taxon>
        <taxon>Fungi</taxon>
        <taxon>Dikarya</taxon>
        <taxon>Basidiomycota</taxon>
        <taxon>Agaricomycotina</taxon>
        <taxon>Agaricomycetes</taxon>
        <taxon>Polyporales</taxon>
        <taxon>Polyporaceae</taxon>
        <taxon>Lentinus</taxon>
    </lineage>
</organism>
<evidence type="ECO:0000313" key="2">
    <source>
        <dbReference type="EMBL" id="RPD57793.1"/>
    </source>
</evidence>
<dbReference type="OrthoDB" id="2796692at2759"/>
<evidence type="ECO:0000313" key="3">
    <source>
        <dbReference type="Proteomes" id="UP000313359"/>
    </source>
</evidence>
<dbReference type="Gene3D" id="1.25.40.180">
    <property type="match status" value="2"/>
</dbReference>
<evidence type="ECO:0000256" key="1">
    <source>
        <dbReference type="SAM" id="MobiDB-lite"/>
    </source>
</evidence>
<dbReference type="InterPro" id="IPR016024">
    <property type="entry name" value="ARM-type_fold"/>
</dbReference>
<keyword evidence="3" id="KW-1185">Reference proteome</keyword>
<feature type="region of interest" description="Disordered" evidence="1">
    <location>
        <begin position="429"/>
        <end position="462"/>
    </location>
</feature>
<protein>
    <submittedName>
        <fullName evidence="2">Uncharacterized protein</fullName>
    </submittedName>
</protein>
<dbReference type="SUPFAM" id="SSF48371">
    <property type="entry name" value="ARM repeat"/>
    <property type="match status" value="1"/>
</dbReference>
<sequence>MHSPTTPRAQPALNGRAAVWRPWSVPVDALVKRRKLRGLLNKVTPANADSLATHFSQLVVRMERSGDSVLVESCVRMLVKQCASDPVRTDLAAKLVQRAVDEAEGESLRWRSVYPYHLEDLSTSLPTLLRPILLEELGGALRDGREEAANALSSFAGELLVLGVLTCDDLHDVVGLLFGGTAKGSRFYCVALCRMLRRIVVSTEASHIIDGLGLIELVEDVLKEDTISLQVRYMMSNMLDHCQYPRPKDVFGSDSRRNEIYGFHEDTEHEHPPDTPPPELSPASPKVIAEQCTRAVHALFATRSLAAAEKCYLALPPCDRHQLLHALITEAMTSGNDSDAALTASFLSLPSLRRGNEGQSATELVKAFVPHIVMLEDTVLDVPSAYRIMALMLHASGLPVSAVEDLAARIIVPENSARDRLLEELNTLGPVGADQPEDGIDNTVDVDPSGEEGSASEYAYAY</sequence>
<dbReference type="Proteomes" id="UP000313359">
    <property type="component" value="Unassembled WGS sequence"/>
</dbReference>